<evidence type="ECO:0000313" key="8">
    <source>
        <dbReference type="Proteomes" id="UP000248044"/>
    </source>
</evidence>
<dbReference type="AlphaFoldDB" id="A0A2U9IHQ7"/>
<reference evidence="7 8" key="1">
    <citation type="submission" date="2018-05" db="EMBL/GenBank/DDBJ databases">
        <title>Complete Genome Sequences of Extremely Thermoacidophilic, Metal-Mobilizing Type-Strain Members of the Archaeal Family Sulfolobaceae: Acidianus brierleyi DSM-1651T, Acidianus sulfidivorans DSM-18786T, Metallosphaera hakonensis DSM-7519T, and Metallosphaera prunae DSM-10039T.</title>
        <authorList>
            <person name="Counts J.A."/>
            <person name="Kelly R.M."/>
        </authorList>
    </citation>
    <scope>NUCLEOTIDE SEQUENCE [LARGE SCALE GENOMIC DNA]</scope>
    <source>
        <strain evidence="7 8">DSM 1651</strain>
    </source>
</reference>
<dbReference type="PANTHER" id="PTHR43177">
    <property type="entry name" value="PROTEIN NRFC"/>
    <property type="match status" value="1"/>
</dbReference>
<feature type="transmembrane region" description="Helical" evidence="5">
    <location>
        <begin position="296"/>
        <end position="312"/>
    </location>
</feature>
<dbReference type="PANTHER" id="PTHR43177:SF3">
    <property type="entry name" value="PROTEIN NRFC HOMOLOG"/>
    <property type="match status" value="1"/>
</dbReference>
<dbReference type="GeneID" id="36833263"/>
<dbReference type="InterPro" id="IPR017896">
    <property type="entry name" value="4Fe4S_Fe-S-bd"/>
</dbReference>
<feature type="transmembrane region" description="Helical" evidence="5">
    <location>
        <begin position="348"/>
        <end position="378"/>
    </location>
</feature>
<feature type="domain" description="4Fe-4S ferredoxin-type" evidence="6">
    <location>
        <begin position="43"/>
        <end position="73"/>
    </location>
</feature>
<feature type="domain" description="4Fe-4S ferredoxin-type" evidence="6">
    <location>
        <begin position="74"/>
        <end position="103"/>
    </location>
</feature>
<dbReference type="GO" id="GO:0051539">
    <property type="term" value="F:4 iron, 4 sulfur cluster binding"/>
    <property type="evidence" value="ECO:0007669"/>
    <property type="project" value="UniProtKB-KW"/>
</dbReference>
<organism evidence="7 8">
    <name type="scientific">Acidianus brierleyi</name>
    <dbReference type="NCBI Taxonomy" id="41673"/>
    <lineage>
        <taxon>Archaea</taxon>
        <taxon>Thermoproteota</taxon>
        <taxon>Thermoprotei</taxon>
        <taxon>Sulfolobales</taxon>
        <taxon>Sulfolobaceae</taxon>
        <taxon>Acidianus</taxon>
    </lineage>
</organism>
<dbReference type="PROSITE" id="PS00198">
    <property type="entry name" value="4FE4S_FER_1"/>
    <property type="match status" value="1"/>
</dbReference>
<dbReference type="GO" id="GO:0016491">
    <property type="term" value="F:oxidoreductase activity"/>
    <property type="evidence" value="ECO:0007669"/>
    <property type="project" value="UniProtKB-ARBA"/>
</dbReference>
<feature type="domain" description="4Fe-4S ferredoxin-type" evidence="6">
    <location>
        <begin position="5"/>
        <end position="33"/>
    </location>
</feature>
<dbReference type="PROSITE" id="PS51379">
    <property type="entry name" value="4FE4S_FER_2"/>
    <property type="match status" value="3"/>
</dbReference>
<feature type="transmembrane region" description="Helical" evidence="5">
    <location>
        <begin position="318"/>
        <end position="336"/>
    </location>
</feature>
<keyword evidence="2" id="KW-0479">Metal-binding</keyword>
<dbReference type="KEGG" id="abri:DFR85_13865"/>
<dbReference type="SUPFAM" id="SSF54862">
    <property type="entry name" value="4Fe-4S ferredoxins"/>
    <property type="match status" value="1"/>
</dbReference>
<sequence>MERKLGFIFDHNKCIICNACVDACNKAYGMNWRKLPIFDINGNKTALSISCNHCRDPKCMDVCPTGALRKLDNGIVYVEKERCIGCNYCTWACPYEALTMGNDSMTKCHLCMDKLGKGMPYCVEACPTGALAFGWLENSDAKVDYLPPSDITKPDLKIIQPEGVKVKANVIKEKEEKNYLGLLIFTIFSEISLTYSLLRLPYFLPVSIVLLLSSLILSITHAKFFSRALAMIYGIKNSWLSREVIFGLISVLFFILTFIYPQFFYPAVLFLCLSVLSSIMIYMLKSRPSWYNPDTPMSFIGTCFTVVMPLAFFFTSNIAYIIIGIIFGILEIFTAYRKRDLKERKFNIIPIVLLGISTIFLPVSIISSASALVIEIIYRRKFFKKVIYYGIPNI</sequence>
<evidence type="ECO:0000313" key="7">
    <source>
        <dbReference type="EMBL" id="AWR95515.1"/>
    </source>
</evidence>
<dbReference type="OrthoDB" id="2837at2157"/>
<evidence type="ECO:0000256" key="2">
    <source>
        <dbReference type="ARBA" id="ARBA00022723"/>
    </source>
</evidence>
<keyword evidence="3" id="KW-0408">Iron</keyword>
<keyword evidence="5" id="KW-0812">Transmembrane</keyword>
<feature type="transmembrane region" description="Helical" evidence="5">
    <location>
        <begin position="267"/>
        <end position="284"/>
    </location>
</feature>
<dbReference type="EMBL" id="CP029289">
    <property type="protein sequence ID" value="AWR95515.1"/>
    <property type="molecule type" value="Genomic_DNA"/>
</dbReference>
<evidence type="ECO:0000256" key="4">
    <source>
        <dbReference type="ARBA" id="ARBA00023014"/>
    </source>
</evidence>
<evidence type="ECO:0000256" key="5">
    <source>
        <dbReference type="SAM" id="Phobius"/>
    </source>
</evidence>
<keyword evidence="5" id="KW-1133">Transmembrane helix</keyword>
<dbReference type="CDD" id="cd16371">
    <property type="entry name" value="DMSOR_beta_like"/>
    <property type="match status" value="1"/>
</dbReference>
<dbReference type="RefSeq" id="WP_110271393.1">
    <property type="nucleotide sequence ID" value="NZ_CP029289.2"/>
</dbReference>
<proteinExistence type="predicted"/>
<keyword evidence="4" id="KW-0411">Iron-sulfur</keyword>
<dbReference type="Proteomes" id="UP000248044">
    <property type="component" value="Chromosome"/>
</dbReference>
<dbReference type="Gene3D" id="3.30.70.20">
    <property type="match status" value="2"/>
</dbReference>
<name>A0A2U9IHQ7_9CREN</name>
<evidence type="ECO:0000256" key="3">
    <source>
        <dbReference type="ARBA" id="ARBA00023004"/>
    </source>
</evidence>
<dbReference type="Pfam" id="PF13247">
    <property type="entry name" value="Fer4_11"/>
    <property type="match status" value="1"/>
</dbReference>
<gene>
    <name evidence="7" type="ORF">DFR85_13865</name>
</gene>
<feature type="transmembrane region" description="Helical" evidence="5">
    <location>
        <begin position="244"/>
        <end position="261"/>
    </location>
</feature>
<protein>
    <submittedName>
        <fullName evidence="7">4Fe-4S ferredoxin</fullName>
    </submittedName>
</protein>
<dbReference type="GO" id="GO:0046872">
    <property type="term" value="F:metal ion binding"/>
    <property type="evidence" value="ECO:0007669"/>
    <property type="project" value="UniProtKB-KW"/>
</dbReference>
<dbReference type="InterPro" id="IPR050954">
    <property type="entry name" value="ET_IronSulfur_Cluster-Binding"/>
</dbReference>
<feature type="transmembrane region" description="Helical" evidence="5">
    <location>
        <begin position="204"/>
        <end position="224"/>
    </location>
</feature>
<keyword evidence="1" id="KW-0004">4Fe-4S</keyword>
<evidence type="ECO:0000256" key="1">
    <source>
        <dbReference type="ARBA" id="ARBA00022485"/>
    </source>
</evidence>
<accession>A0A2U9IHQ7</accession>
<keyword evidence="8" id="KW-1185">Reference proteome</keyword>
<dbReference type="InterPro" id="IPR017900">
    <property type="entry name" value="4Fe4S_Fe_S_CS"/>
</dbReference>
<evidence type="ECO:0000259" key="6">
    <source>
        <dbReference type="PROSITE" id="PS51379"/>
    </source>
</evidence>
<keyword evidence="5" id="KW-0472">Membrane</keyword>
<feature type="transmembrane region" description="Helical" evidence="5">
    <location>
        <begin position="179"/>
        <end position="198"/>
    </location>
</feature>